<dbReference type="InterPro" id="IPR002885">
    <property type="entry name" value="PPR_rpt"/>
</dbReference>
<dbReference type="Proteomes" id="UP000284842">
    <property type="component" value="Unassembled WGS sequence"/>
</dbReference>
<protein>
    <recommendedName>
        <fullName evidence="4">PROP1-like PPR domain-containing protein</fullName>
    </recommendedName>
</protein>
<dbReference type="InterPro" id="IPR033443">
    <property type="entry name" value="PROP1-like_PPR_dom"/>
</dbReference>
<sequence>MQRRHVASQAAASLQQPTSPKPPSSPPDRYTNFRTAASQTAWLADQFQSLESAYLGIMEAAAELPRELLVESCFILSELLERWCIDGLGGGTLSIWGKRLADMVEKADKTNSLSKQDKLRLQAAACAFQNEIKQAVTVLHTLHDDPELTRMSMEMHIQLCSTILCATARFQSFEEAFRLYGQFISRYKQTPSFTQSGFGRMIAQTPEAFENPVSLRSLGDESDVVVNLILQSFVEHKHPQLVLEFYRAAKRTRLNIPVHQLRDACRTLAQFNFIEEADELFSSLSPEQDEHQHLKLGLYLASRKGESDAAEKHFAGITRLGVVKPDDIGALLYAYARFGNVREAKRVFDEHFPKDSTGRRLNHPNEQHYAAIIYAHSHTGDSNNVAHWLKDMKHTGLTPNVQIYTAVLQTFATRSDFKAISGVLSEMQRTGVEPTVATYTVLLNIFAGKRDPSSARKIYEMALAKGVVPDVVMISALLDAYAGAGDLTGVLKIFDHMQTLPAHMQPGIQAYNIVLKAYVAAGAPFPMVEKLFGSLKERGLVPTRYTYSTFIQSACAAQRLDVAMKTHQEMVQLEEENPFIKVVSVQSMTMIMHALLVSGRRDQAKKIYDEMRYRGISPSATTFTSIIKAYGFSATRTKNREGLAIAEKFVDSILLSNTQGWKDYKLGSKHPLNQLFGALMAPHVYRADSFEVERIYQKFIEAGGQDSIGILSNLLEVYRRSNLLSKAMAIWPRIMHLAEGTTILPDSNFALTTASAPIQSPFSAYIDVLSRLGRHELVFPVWNELESKGMVPDSHNWNHLVVALLRAAQPVRAFQIIEEVLLVNEQELAKNRAIVRSLTLDMTPAERLARLEPIEHISPSKPFHGSKMQVKVQVFMKHFFNKDRTNPPEHDDDMIRANFAHPLRVLQAIRPGWNEWRPHNVILQHCLIVLIKLQEGRVIQGVSGPLRKTGDLTAHGATRRDPEAARNILKELQELAPETLKRVRSFGSKERKRLGSREYERRYILR</sequence>
<feature type="repeat" description="PPR" evidence="2">
    <location>
        <begin position="400"/>
        <end position="434"/>
    </location>
</feature>
<dbReference type="Pfam" id="PF13041">
    <property type="entry name" value="PPR_2"/>
    <property type="match status" value="2"/>
</dbReference>
<reference evidence="5 6" key="1">
    <citation type="journal article" date="2018" name="Evol. Lett.">
        <title>Horizontal gene cluster transfer increased hallucinogenic mushroom diversity.</title>
        <authorList>
            <person name="Reynolds H.T."/>
            <person name="Vijayakumar V."/>
            <person name="Gluck-Thaler E."/>
            <person name="Korotkin H.B."/>
            <person name="Matheny P.B."/>
            <person name="Slot J.C."/>
        </authorList>
    </citation>
    <scope>NUCLEOTIDE SEQUENCE [LARGE SCALE GENOMIC DNA]</scope>
    <source>
        <strain evidence="5 6">2629</strain>
    </source>
</reference>
<dbReference type="PANTHER" id="PTHR47939:SF13">
    <property type="entry name" value="OS03G0201400 PROTEIN"/>
    <property type="match status" value="1"/>
</dbReference>
<dbReference type="PROSITE" id="PS51375">
    <property type="entry name" value="PPR"/>
    <property type="match status" value="4"/>
</dbReference>
<feature type="domain" description="PROP1-like PPR" evidence="4">
    <location>
        <begin position="365"/>
        <end position="498"/>
    </location>
</feature>
<feature type="repeat" description="PPR" evidence="2">
    <location>
        <begin position="507"/>
        <end position="542"/>
    </location>
</feature>
<evidence type="ECO:0000259" key="4">
    <source>
        <dbReference type="Pfam" id="PF17177"/>
    </source>
</evidence>
<evidence type="ECO:0000256" key="2">
    <source>
        <dbReference type="PROSITE-ProRule" id="PRU00708"/>
    </source>
</evidence>
<organism evidence="5 6">
    <name type="scientific">Panaeolus cyanescens</name>
    <dbReference type="NCBI Taxonomy" id="181874"/>
    <lineage>
        <taxon>Eukaryota</taxon>
        <taxon>Fungi</taxon>
        <taxon>Dikarya</taxon>
        <taxon>Basidiomycota</taxon>
        <taxon>Agaricomycotina</taxon>
        <taxon>Agaricomycetes</taxon>
        <taxon>Agaricomycetidae</taxon>
        <taxon>Agaricales</taxon>
        <taxon>Agaricineae</taxon>
        <taxon>Galeropsidaceae</taxon>
        <taxon>Panaeolus</taxon>
    </lineage>
</organism>
<dbReference type="OrthoDB" id="185373at2759"/>
<evidence type="ECO:0000256" key="1">
    <source>
        <dbReference type="ARBA" id="ARBA00022737"/>
    </source>
</evidence>
<dbReference type="InterPro" id="IPR050667">
    <property type="entry name" value="PPR-containing_protein"/>
</dbReference>
<accession>A0A409VGI5</accession>
<evidence type="ECO:0000313" key="6">
    <source>
        <dbReference type="Proteomes" id="UP000284842"/>
    </source>
</evidence>
<proteinExistence type="predicted"/>
<name>A0A409VGI5_9AGAR</name>
<dbReference type="EMBL" id="NHTK01006067">
    <property type="protein sequence ID" value="PPQ65373.1"/>
    <property type="molecule type" value="Genomic_DNA"/>
</dbReference>
<dbReference type="PANTHER" id="PTHR47939">
    <property type="entry name" value="MEMBRANE-ASSOCIATED SALT-INDUCIBLE PROTEIN-LIKE"/>
    <property type="match status" value="1"/>
</dbReference>
<dbReference type="NCBIfam" id="TIGR00756">
    <property type="entry name" value="PPR"/>
    <property type="match status" value="2"/>
</dbReference>
<dbReference type="Pfam" id="PF17177">
    <property type="entry name" value="PPR_long"/>
    <property type="match status" value="1"/>
</dbReference>
<evidence type="ECO:0000256" key="3">
    <source>
        <dbReference type="SAM" id="MobiDB-lite"/>
    </source>
</evidence>
<dbReference type="InterPro" id="IPR011990">
    <property type="entry name" value="TPR-like_helical_dom_sf"/>
</dbReference>
<dbReference type="Pfam" id="PF01535">
    <property type="entry name" value="PPR"/>
    <property type="match status" value="1"/>
</dbReference>
<dbReference type="InParanoid" id="A0A409VGI5"/>
<dbReference type="AlphaFoldDB" id="A0A409VGI5"/>
<keyword evidence="6" id="KW-1185">Reference proteome</keyword>
<feature type="region of interest" description="Disordered" evidence="3">
    <location>
        <begin position="1"/>
        <end position="30"/>
    </location>
</feature>
<comment type="caution">
    <text evidence="5">The sequence shown here is derived from an EMBL/GenBank/DDBJ whole genome shotgun (WGS) entry which is preliminary data.</text>
</comment>
<evidence type="ECO:0000313" key="5">
    <source>
        <dbReference type="EMBL" id="PPQ65373.1"/>
    </source>
</evidence>
<feature type="repeat" description="PPR" evidence="2">
    <location>
        <begin position="435"/>
        <end position="469"/>
    </location>
</feature>
<dbReference type="STRING" id="181874.A0A409VGI5"/>
<gene>
    <name evidence="5" type="ORF">CVT24_011484</name>
</gene>
<dbReference type="Gene3D" id="1.25.40.10">
    <property type="entry name" value="Tetratricopeptide repeat domain"/>
    <property type="match status" value="4"/>
</dbReference>
<keyword evidence="1" id="KW-0677">Repeat</keyword>
<feature type="repeat" description="PPR" evidence="2">
    <location>
        <begin position="584"/>
        <end position="618"/>
    </location>
</feature>